<evidence type="ECO:0000256" key="2">
    <source>
        <dbReference type="ARBA" id="ARBA00022692"/>
    </source>
</evidence>
<organism evidence="15 16">
    <name type="scientific">Mytilus edulis</name>
    <name type="common">Blue mussel</name>
    <dbReference type="NCBI Taxonomy" id="6550"/>
    <lineage>
        <taxon>Eukaryota</taxon>
        <taxon>Metazoa</taxon>
        <taxon>Spiralia</taxon>
        <taxon>Lophotrochozoa</taxon>
        <taxon>Mollusca</taxon>
        <taxon>Bivalvia</taxon>
        <taxon>Autobranchia</taxon>
        <taxon>Pteriomorphia</taxon>
        <taxon>Mytilida</taxon>
        <taxon>Mytiloidea</taxon>
        <taxon>Mytilidae</taxon>
        <taxon>Mytilinae</taxon>
        <taxon>Mytilus</taxon>
    </lineage>
</organism>
<dbReference type="PROSITE" id="PS50268">
    <property type="entry name" value="CADHERIN_2"/>
    <property type="match status" value="4"/>
</dbReference>
<dbReference type="OrthoDB" id="6162222at2759"/>
<keyword evidence="9" id="KW-0675">Receptor</keyword>
<dbReference type="PANTHER" id="PTHR24027">
    <property type="entry name" value="CADHERIN-23"/>
    <property type="match status" value="1"/>
</dbReference>
<sequence>MFVGLSQKYPPRFDTLPSLLQYDEGCSNRTLATVTARSDNGVITISANDDATRSKVDIVQTQSSNSKPFITKVQINQKACMDRETEATWYLHLLAEDASNLKNAKTSTEVIKATATDPDNGEGGVVTYSLESSSLYGNAFHIDTKTGSITVNEALDYSKLSFYQYLIVGTDGGGLNGTATLIIKIKDIQNKPPYFTGQPFNAYILENSTINSIVPFTYPIRADDGDTGVPHAIEYKFTPGKCNEFFEIKSNGTHGIVTVKKSLDRDRGVIHDARGVCSMTLMAIEKLNSNETNPGPSNSTTPVVISIVDVDDNLPEFSQSLYNATVFENLVGAPLTIKGDRINVTDVDQDVNSHLHLELRYHNGSIVQGIKPVQTRCKLVAREEKAQQLNTQCIVHLAIIDRNDNYPQFINSSFVVHVAENYTNEQLVLSEKATDKDSGDFGEITYSLQDSRDIFIVNNLTGVLTKRQNVILDYEKIDEYVLILLAKDGGGNLQSAEVVVTLVDINDNPPVFLQSFYNDVIKETDKNFKITVSAFDRDQKNTINSRVEFDLLDSPFNMQNNFTITSTWQNGEYLGKISLKESLDYGKLNQTTIELLIKAKDFGSPSLSSTTNVTLSFHSLLEATTTPTCNATKSPPGHEIAETEKFTFRYEPISHVMVAITHPKCYVYIMSDTESVDVHTSYGLHKLETKIITMVDSTSATYVTMSHDELTSLSKSSARTCNRVGWTTHKLNRD</sequence>
<evidence type="ECO:0000256" key="13">
    <source>
        <dbReference type="PROSITE-ProRule" id="PRU00043"/>
    </source>
</evidence>
<keyword evidence="3" id="KW-0732">Signal</keyword>
<keyword evidence="8" id="KW-0472">Membrane</keyword>
<evidence type="ECO:0000256" key="10">
    <source>
        <dbReference type="ARBA" id="ARBA00044073"/>
    </source>
</evidence>
<dbReference type="GO" id="GO:0034332">
    <property type="term" value="P:adherens junction organization"/>
    <property type="evidence" value="ECO:0007669"/>
    <property type="project" value="TreeGrafter"/>
</dbReference>
<dbReference type="GO" id="GO:0008013">
    <property type="term" value="F:beta-catenin binding"/>
    <property type="evidence" value="ECO:0007669"/>
    <property type="project" value="TreeGrafter"/>
</dbReference>
<dbReference type="GO" id="GO:0000902">
    <property type="term" value="P:cell morphogenesis"/>
    <property type="evidence" value="ECO:0007669"/>
    <property type="project" value="TreeGrafter"/>
</dbReference>
<dbReference type="PANTHER" id="PTHR24027:SF413">
    <property type="entry name" value="CADHERIN RELATED FAMILY MEMBER 1"/>
    <property type="match status" value="1"/>
</dbReference>
<dbReference type="GO" id="GO:0016339">
    <property type="term" value="P:calcium-dependent cell-cell adhesion via plasma membrane cell adhesion molecules"/>
    <property type="evidence" value="ECO:0007669"/>
    <property type="project" value="TreeGrafter"/>
</dbReference>
<name>A0A8S3SJ10_MYTED</name>
<feature type="domain" description="Cadherin" evidence="14">
    <location>
        <begin position="410"/>
        <end position="512"/>
    </location>
</feature>
<dbReference type="GO" id="GO:0045296">
    <property type="term" value="F:cadherin binding"/>
    <property type="evidence" value="ECO:0007669"/>
    <property type="project" value="TreeGrafter"/>
</dbReference>
<dbReference type="GO" id="GO:0007156">
    <property type="term" value="P:homophilic cell adhesion via plasma membrane adhesion molecules"/>
    <property type="evidence" value="ECO:0007669"/>
    <property type="project" value="InterPro"/>
</dbReference>
<dbReference type="GO" id="GO:0016477">
    <property type="term" value="P:cell migration"/>
    <property type="evidence" value="ECO:0007669"/>
    <property type="project" value="TreeGrafter"/>
</dbReference>
<evidence type="ECO:0000313" key="15">
    <source>
        <dbReference type="EMBL" id="CAG2218651.1"/>
    </source>
</evidence>
<dbReference type="EMBL" id="CAJPWZ010001605">
    <property type="protein sequence ID" value="CAG2218651.1"/>
    <property type="molecule type" value="Genomic_DNA"/>
</dbReference>
<comment type="subcellular location">
    <subcellularLocation>
        <location evidence="1">Membrane</location>
        <topology evidence="1">Single-pass membrane protein</topology>
    </subcellularLocation>
</comment>
<reference evidence="15" key="1">
    <citation type="submission" date="2021-03" db="EMBL/GenBank/DDBJ databases">
        <authorList>
            <person name="Bekaert M."/>
        </authorList>
    </citation>
    <scope>NUCLEOTIDE SEQUENCE</scope>
</reference>
<feature type="domain" description="Cadherin" evidence="14">
    <location>
        <begin position="196"/>
        <end position="317"/>
    </location>
</feature>
<evidence type="ECO:0000256" key="12">
    <source>
        <dbReference type="ARBA" id="ARBA00044335"/>
    </source>
</evidence>
<accession>A0A8S3SJ10</accession>
<feature type="domain" description="Cadherin" evidence="14">
    <location>
        <begin position="513"/>
        <end position="629"/>
    </location>
</feature>
<dbReference type="GO" id="GO:0044331">
    <property type="term" value="P:cell-cell adhesion mediated by cadherin"/>
    <property type="evidence" value="ECO:0007669"/>
    <property type="project" value="TreeGrafter"/>
</dbReference>
<comment type="caution">
    <text evidence="15">The sequence shown here is derived from an EMBL/GenBank/DDBJ whole genome shotgun (WGS) entry which is preliminary data.</text>
</comment>
<evidence type="ECO:0000256" key="9">
    <source>
        <dbReference type="ARBA" id="ARBA00023170"/>
    </source>
</evidence>
<dbReference type="Gene3D" id="2.60.40.60">
    <property type="entry name" value="Cadherins"/>
    <property type="match status" value="5"/>
</dbReference>
<evidence type="ECO:0000256" key="1">
    <source>
        <dbReference type="ARBA" id="ARBA00004167"/>
    </source>
</evidence>
<dbReference type="CDD" id="cd11304">
    <property type="entry name" value="Cadherin_repeat"/>
    <property type="match status" value="4"/>
</dbReference>
<dbReference type="GO" id="GO:0005912">
    <property type="term" value="C:adherens junction"/>
    <property type="evidence" value="ECO:0007669"/>
    <property type="project" value="TreeGrafter"/>
</dbReference>
<dbReference type="SUPFAM" id="SSF49313">
    <property type="entry name" value="Cadherin-like"/>
    <property type="match status" value="5"/>
</dbReference>
<dbReference type="SMART" id="SM00112">
    <property type="entry name" value="CA"/>
    <property type="match status" value="4"/>
</dbReference>
<evidence type="ECO:0000259" key="14">
    <source>
        <dbReference type="PROSITE" id="PS50268"/>
    </source>
</evidence>
<keyword evidence="7" id="KW-1133">Transmembrane helix</keyword>
<dbReference type="InterPro" id="IPR015919">
    <property type="entry name" value="Cadherin-like_sf"/>
</dbReference>
<dbReference type="GO" id="GO:0007043">
    <property type="term" value="P:cell-cell junction assembly"/>
    <property type="evidence" value="ECO:0007669"/>
    <property type="project" value="TreeGrafter"/>
</dbReference>
<evidence type="ECO:0000256" key="4">
    <source>
        <dbReference type="ARBA" id="ARBA00022737"/>
    </source>
</evidence>
<evidence type="ECO:0000256" key="8">
    <source>
        <dbReference type="ARBA" id="ARBA00023136"/>
    </source>
</evidence>
<dbReference type="InterPro" id="IPR039808">
    <property type="entry name" value="Cadherin"/>
</dbReference>
<keyword evidence="4" id="KW-0677">Repeat</keyword>
<dbReference type="Proteomes" id="UP000683360">
    <property type="component" value="Unassembled WGS sequence"/>
</dbReference>
<dbReference type="InterPro" id="IPR020894">
    <property type="entry name" value="Cadherin_CS"/>
</dbReference>
<evidence type="ECO:0000256" key="11">
    <source>
        <dbReference type="ARBA" id="ARBA00044253"/>
    </source>
</evidence>
<proteinExistence type="predicted"/>
<keyword evidence="2" id="KW-0812">Transmembrane</keyword>
<dbReference type="GO" id="GO:0016342">
    <property type="term" value="C:catenin complex"/>
    <property type="evidence" value="ECO:0007669"/>
    <property type="project" value="TreeGrafter"/>
</dbReference>
<feature type="domain" description="Cadherin" evidence="14">
    <location>
        <begin position="102"/>
        <end position="195"/>
    </location>
</feature>
<dbReference type="Pfam" id="PF00028">
    <property type="entry name" value="Cadherin"/>
    <property type="match status" value="2"/>
</dbReference>
<keyword evidence="6" id="KW-0130">Cell adhesion</keyword>
<dbReference type="GO" id="GO:0005509">
    <property type="term" value="F:calcium ion binding"/>
    <property type="evidence" value="ECO:0007669"/>
    <property type="project" value="UniProtKB-UniRule"/>
</dbReference>
<keyword evidence="16" id="KW-1185">Reference proteome</keyword>
<evidence type="ECO:0000313" key="16">
    <source>
        <dbReference type="Proteomes" id="UP000683360"/>
    </source>
</evidence>
<evidence type="ECO:0000256" key="3">
    <source>
        <dbReference type="ARBA" id="ARBA00022729"/>
    </source>
</evidence>
<gene>
    <name evidence="15" type="ORF">MEDL_32324</name>
</gene>
<dbReference type="PRINTS" id="PR00205">
    <property type="entry name" value="CADHERIN"/>
</dbReference>
<dbReference type="PROSITE" id="PS00232">
    <property type="entry name" value="CADHERIN_1"/>
    <property type="match status" value="1"/>
</dbReference>
<evidence type="ECO:0000256" key="6">
    <source>
        <dbReference type="ARBA" id="ARBA00022889"/>
    </source>
</evidence>
<dbReference type="AlphaFoldDB" id="A0A8S3SJ10"/>
<dbReference type="FunFam" id="2.60.40.60:FF:000020">
    <property type="entry name" value="Dachsous cadherin-related 1b"/>
    <property type="match status" value="1"/>
</dbReference>
<keyword evidence="5 13" id="KW-0106">Calcium</keyword>
<evidence type="ECO:0000256" key="5">
    <source>
        <dbReference type="ARBA" id="ARBA00022837"/>
    </source>
</evidence>
<evidence type="ECO:0000256" key="7">
    <source>
        <dbReference type="ARBA" id="ARBA00022989"/>
    </source>
</evidence>
<protein>
    <recommendedName>
        <fullName evidence="10">Cadherin-related family member 1</fullName>
    </recommendedName>
    <alternativeName>
        <fullName evidence="11">Photoreceptor cadherin</fullName>
    </alternativeName>
    <alternativeName>
        <fullName evidence="12">Protocadherin-21</fullName>
    </alternativeName>
</protein>
<dbReference type="InterPro" id="IPR002126">
    <property type="entry name" value="Cadherin-like_dom"/>
</dbReference>